<dbReference type="GO" id="GO:0006950">
    <property type="term" value="P:response to stress"/>
    <property type="evidence" value="ECO:0007669"/>
    <property type="project" value="TreeGrafter"/>
</dbReference>
<dbReference type="GO" id="GO:0003700">
    <property type="term" value="F:DNA-binding transcription factor activity"/>
    <property type="evidence" value="ECO:0007669"/>
    <property type="project" value="InterPro"/>
</dbReference>
<dbReference type="RefSeq" id="WP_210231681.1">
    <property type="nucleotide sequence ID" value="NZ_CP076022.1"/>
</dbReference>
<evidence type="ECO:0000313" key="2">
    <source>
        <dbReference type="EMBL" id="QWC10627.1"/>
    </source>
</evidence>
<dbReference type="Gene3D" id="1.10.10.10">
    <property type="entry name" value="Winged helix-like DNA-binding domain superfamily/Winged helix DNA-binding domain"/>
    <property type="match status" value="1"/>
</dbReference>
<dbReference type="InterPro" id="IPR000835">
    <property type="entry name" value="HTH_MarR-typ"/>
</dbReference>
<dbReference type="PANTHER" id="PTHR33164:SF57">
    <property type="entry name" value="MARR-FAMILY TRANSCRIPTIONAL REGULATOR"/>
    <property type="match status" value="1"/>
</dbReference>
<dbReference type="Proteomes" id="UP000676885">
    <property type="component" value="Chromosome"/>
</dbReference>
<dbReference type="InterPro" id="IPR039422">
    <property type="entry name" value="MarR/SlyA-like"/>
</dbReference>
<dbReference type="InterPro" id="IPR036388">
    <property type="entry name" value="WH-like_DNA-bd_sf"/>
</dbReference>
<dbReference type="Pfam" id="PF12802">
    <property type="entry name" value="MarR_2"/>
    <property type="match status" value="1"/>
</dbReference>
<dbReference type="InterPro" id="IPR011991">
    <property type="entry name" value="ArsR-like_HTH"/>
</dbReference>
<dbReference type="PRINTS" id="PR00598">
    <property type="entry name" value="HTHMARR"/>
</dbReference>
<dbReference type="SUPFAM" id="SSF46785">
    <property type="entry name" value="Winged helix' DNA-binding domain"/>
    <property type="match status" value="1"/>
</dbReference>
<protein>
    <submittedName>
        <fullName evidence="2">Winged helix DNA-binding protein</fullName>
    </submittedName>
</protein>
<dbReference type="PROSITE" id="PS50995">
    <property type="entry name" value="HTH_MARR_2"/>
    <property type="match status" value="1"/>
</dbReference>
<dbReference type="AlphaFoldDB" id="A0A975M655"/>
<proteinExistence type="predicted"/>
<dbReference type="SMART" id="SM00347">
    <property type="entry name" value="HTH_MARR"/>
    <property type="match status" value="1"/>
</dbReference>
<evidence type="ECO:0000313" key="3">
    <source>
        <dbReference type="Proteomes" id="UP000676885"/>
    </source>
</evidence>
<dbReference type="EMBL" id="CP076022">
    <property type="protein sequence ID" value="QWC10627.1"/>
    <property type="molecule type" value="Genomic_DNA"/>
</dbReference>
<name>A0A975M655_9MICC</name>
<accession>A0A975M655</accession>
<dbReference type="CDD" id="cd00090">
    <property type="entry name" value="HTH_ARSR"/>
    <property type="match status" value="1"/>
</dbReference>
<dbReference type="PANTHER" id="PTHR33164">
    <property type="entry name" value="TRANSCRIPTIONAL REGULATOR, MARR FAMILY"/>
    <property type="match status" value="1"/>
</dbReference>
<reference evidence="2 3" key="1">
    <citation type="submission" date="2021-05" db="EMBL/GenBank/DDBJ databases">
        <title>Novel species in genus Arthrobacter.</title>
        <authorList>
            <person name="Zhang G."/>
        </authorList>
    </citation>
    <scope>NUCLEOTIDE SEQUENCE [LARGE SCALE GENOMIC DNA]</scope>
    <source>
        <strain evidence="3">zg-ZUI227</strain>
    </source>
</reference>
<dbReference type="InterPro" id="IPR036390">
    <property type="entry name" value="WH_DNA-bd_sf"/>
</dbReference>
<gene>
    <name evidence="2" type="ORF">KKR91_03035</name>
</gene>
<evidence type="ECO:0000259" key="1">
    <source>
        <dbReference type="PROSITE" id="PS50995"/>
    </source>
</evidence>
<sequence>MAVNQQTAEELIDLVFRLQRELRCVAQRSSDPRGPGTALQAVMRMIGEETELRATELAAKLGIGAAGLSRHISELVELGYVLRRPHPDDGRAYLISLTPAGAQAVAEEMQRRSTLLKQMLGDWTEDEAAAASHSLGKLTETLYHSIRAMKPGTTQMPIPAGDHN</sequence>
<dbReference type="KEGG" id="ajg:KKR91_03035"/>
<keyword evidence="3" id="KW-1185">Reference proteome</keyword>
<organism evidence="2 3">
    <name type="scientific">Arthrobacter jiangjiafuii</name>
    <dbReference type="NCBI Taxonomy" id="2817475"/>
    <lineage>
        <taxon>Bacteria</taxon>
        <taxon>Bacillati</taxon>
        <taxon>Actinomycetota</taxon>
        <taxon>Actinomycetes</taxon>
        <taxon>Micrococcales</taxon>
        <taxon>Micrococcaceae</taxon>
        <taxon>Arthrobacter</taxon>
    </lineage>
</organism>
<dbReference type="GO" id="GO:0003677">
    <property type="term" value="F:DNA binding"/>
    <property type="evidence" value="ECO:0007669"/>
    <property type="project" value="UniProtKB-KW"/>
</dbReference>
<feature type="domain" description="HTH marR-type" evidence="1">
    <location>
        <begin position="8"/>
        <end position="140"/>
    </location>
</feature>
<keyword evidence="2" id="KW-0238">DNA-binding</keyword>